<proteinExistence type="predicted"/>
<dbReference type="EMBL" id="JBBNIN010000007">
    <property type="protein sequence ID" value="MEQ2710747.1"/>
    <property type="molecule type" value="Genomic_DNA"/>
</dbReference>
<evidence type="ECO:0000313" key="2">
    <source>
        <dbReference type="Proteomes" id="UP001482154"/>
    </source>
</evidence>
<comment type="caution">
    <text evidence="1">The sequence shown here is derived from an EMBL/GenBank/DDBJ whole genome shotgun (WGS) entry which is preliminary data.</text>
</comment>
<dbReference type="RefSeq" id="WP_349110694.1">
    <property type="nucleotide sequence ID" value="NZ_JBBNIN010000007.1"/>
</dbReference>
<keyword evidence="2" id="KW-1185">Reference proteome</keyword>
<protein>
    <recommendedName>
        <fullName evidence="3">FG-GAP repeat protein</fullName>
    </recommendedName>
</protein>
<name>A0ABV1IWP2_9FIRM</name>
<dbReference type="Proteomes" id="UP001482154">
    <property type="component" value="Unassembled WGS sequence"/>
</dbReference>
<organism evidence="1 2">
    <name type="scientific">Anaerostipes amylophilus</name>
    <dbReference type="NCBI Taxonomy" id="2981779"/>
    <lineage>
        <taxon>Bacteria</taxon>
        <taxon>Bacillati</taxon>
        <taxon>Bacillota</taxon>
        <taxon>Clostridia</taxon>
        <taxon>Lachnospirales</taxon>
        <taxon>Lachnospiraceae</taxon>
        <taxon>Anaerostipes</taxon>
    </lineage>
</organism>
<evidence type="ECO:0000313" key="1">
    <source>
        <dbReference type="EMBL" id="MEQ2710747.1"/>
    </source>
</evidence>
<evidence type="ECO:0008006" key="3">
    <source>
        <dbReference type="Google" id="ProtNLM"/>
    </source>
</evidence>
<reference evidence="1 2" key="1">
    <citation type="submission" date="2024-04" db="EMBL/GenBank/DDBJ databases">
        <title>Human intestinal bacterial collection.</title>
        <authorList>
            <person name="Pauvert C."/>
            <person name="Hitch T.C.A."/>
            <person name="Clavel T."/>
        </authorList>
    </citation>
    <scope>NUCLEOTIDE SEQUENCE [LARGE SCALE GENOMIC DNA]</scope>
    <source>
        <strain evidence="1 2">CLA-AA-H249</strain>
    </source>
</reference>
<sequence>MAFADFDNDGELEMLTISPFHGEKISIFKKTDAEKLTFTADLLDSDVGPANVLHYTNNGEDYILSANREIDEIALYKVEK</sequence>
<gene>
    <name evidence="1" type="ORF">AAAU51_06125</name>
</gene>
<accession>A0ABV1IWP2</accession>